<accession>A0AA36JI65</accession>
<feature type="compositionally biased region" description="Low complexity" evidence="2">
    <location>
        <begin position="145"/>
        <end position="159"/>
    </location>
</feature>
<feature type="coiled-coil region" evidence="1">
    <location>
        <begin position="374"/>
        <end position="405"/>
    </location>
</feature>
<evidence type="ECO:0000313" key="3">
    <source>
        <dbReference type="EMBL" id="CAJ1406682.1"/>
    </source>
</evidence>
<dbReference type="Proteomes" id="UP001178507">
    <property type="component" value="Unassembled WGS sequence"/>
</dbReference>
<dbReference type="EMBL" id="CAUJNA010003640">
    <property type="protein sequence ID" value="CAJ1406682.1"/>
    <property type="molecule type" value="Genomic_DNA"/>
</dbReference>
<evidence type="ECO:0000256" key="1">
    <source>
        <dbReference type="SAM" id="Coils"/>
    </source>
</evidence>
<feature type="region of interest" description="Disordered" evidence="2">
    <location>
        <begin position="298"/>
        <end position="317"/>
    </location>
</feature>
<reference evidence="3" key="1">
    <citation type="submission" date="2023-08" db="EMBL/GenBank/DDBJ databases">
        <authorList>
            <person name="Chen Y."/>
            <person name="Shah S."/>
            <person name="Dougan E. K."/>
            <person name="Thang M."/>
            <person name="Chan C."/>
        </authorList>
    </citation>
    <scope>NUCLEOTIDE SEQUENCE</scope>
</reference>
<protein>
    <submittedName>
        <fullName evidence="3">Uncharacterized protein</fullName>
    </submittedName>
</protein>
<feature type="compositionally biased region" description="Polar residues" evidence="2">
    <location>
        <begin position="560"/>
        <end position="570"/>
    </location>
</feature>
<feature type="region of interest" description="Disordered" evidence="2">
    <location>
        <begin position="559"/>
        <end position="658"/>
    </location>
</feature>
<name>A0AA36JI65_9DINO</name>
<keyword evidence="1" id="KW-0175">Coiled coil</keyword>
<feature type="region of interest" description="Disordered" evidence="2">
    <location>
        <begin position="911"/>
        <end position="962"/>
    </location>
</feature>
<gene>
    <name evidence="3" type="ORF">EVOR1521_LOCUS28576</name>
</gene>
<feature type="compositionally biased region" description="Polar residues" evidence="2">
    <location>
        <begin position="1"/>
        <end position="12"/>
    </location>
</feature>
<proteinExistence type="predicted"/>
<feature type="region of interest" description="Disordered" evidence="2">
    <location>
        <begin position="1"/>
        <end position="22"/>
    </location>
</feature>
<keyword evidence="4" id="KW-1185">Reference proteome</keyword>
<feature type="compositionally biased region" description="Low complexity" evidence="2">
    <location>
        <begin position="941"/>
        <end position="954"/>
    </location>
</feature>
<feature type="region of interest" description="Disordered" evidence="2">
    <location>
        <begin position="134"/>
        <end position="162"/>
    </location>
</feature>
<comment type="caution">
    <text evidence="3">The sequence shown here is derived from an EMBL/GenBank/DDBJ whole genome shotgun (WGS) entry which is preliminary data.</text>
</comment>
<feature type="region of interest" description="Disordered" evidence="2">
    <location>
        <begin position="707"/>
        <end position="748"/>
    </location>
</feature>
<feature type="region of interest" description="Disordered" evidence="2">
    <location>
        <begin position="1049"/>
        <end position="1068"/>
    </location>
</feature>
<organism evidence="3 4">
    <name type="scientific">Effrenium voratum</name>
    <dbReference type="NCBI Taxonomy" id="2562239"/>
    <lineage>
        <taxon>Eukaryota</taxon>
        <taxon>Sar</taxon>
        <taxon>Alveolata</taxon>
        <taxon>Dinophyceae</taxon>
        <taxon>Suessiales</taxon>
        <taxon>Symbiodiniaceae</taxon>
        <taxon>Effrenium</taxon>
    </lineage>
</organism>
<evidence type="ECO:0000256" key="2">
    <source>
        <dbReference type="SAM" id="MobiDB-lite"/>
    </source>
</evidence>
<evidence type="ECO:0000313" key="4">
    <source>
        <dbReference type="Proteomes" id="UP001178507"/>
    </source>
</evidence>
<sequence>MSTRTASVSSHGSGKGVEPAKAAETAKQVEEYIKVSKETSQVAYELACIAQDLGSLGGTYNDEKSLEADRLIGEIVGDRIPYTFGKRGSDTIPAGLSALSQFFAEDPRHFGIRLSALFTGGNFIQERRKYAVGAPLEPGSDSDESSSSSGSSSSGSAESTDAITSVASGDLETFDAAKWHHDVDSLLHRIQGKEEWETMAALREGYIFKDLERAADLVHIEAMAEMNDDELKGFDKTREELDTQVEAKQLDMLQTLSSFNDSLKKTTRDIIMKRRARRKAARKRFSFSNMDEVVLVKKNEQDSEDETSSAVGQEVQEVKGSKAGELLSRIAELQKGMNELVSDNQKKKLTLNVHNKALLHLKSALEATERGEEAPEATEEIQELLQQMQQKAKDESEAEKRAAADARIREAAQDSKLSEEYLLKLPPAELKVHLSKFEDDVQLLQSKEQELSKQAQNKTGEAAKKARKAAQAFSQAVGGSGQAPGSTPTRGSATRLSSSIDPDVNRKRTTGLELAPQQLLQALEQQLPAARKALQELEIYHRQFLESIDKAQRLREQLSLDPSSERTSVVQVDESDVPRTVVAPAAPTPASPVRARRNSVRRRNSEAEAGAGAAQTQEPRPRRPSVANGGSTQPLSEAKVEELQLAQDLAKSQEEMRRMSRRLSQALGMPAETVQVLAPEVGDALLEDKKAELKQKQDQAAELRAELEQLQPPERTKPPEIATAVSPESVTSDPGGLEDKSPKSPRRRMSLFERRASFEELAKNGHINPELMQQLLHEQGETIQIQQQLASIEDLIKVIRSKGGDITASEKQKIKDMFGKAEIKNVEQLSQAQELKDERKKIKELEQQVVERRSEWSSIEGVSKALKGLAEGNLNHADILKKVRAVNAAHLRTGLAETGSTNNSEMATLQAAAAMARSDPRRRKSEQMLPAGWGPVATDRPASGPSPAGPAGPATQLDSPRRRTSFEDLLGPRRSLLMSPALSGFTSKSGSHIEVDELMTPSPQPRSLKRGPSLNTIEGFPGEVPMQAVVNSRRRHSLTTGMAATRSVMESPRRLAMSGEEQRAPRSLVGTLGLSPRRFSVA</sequence>
<feature type="region of interest" description="Disordered" evidence="2">
    <location>
        <begin position="473"/>
        <end position="511"/>
    </location>
</feature>
<feature type="coiled-coil region" evidence="1">
    <location>
        <begin position="825"/>
        <end position="855"/>
    </location>
</feature>
<dbReference type="AlphaFoldDB" id="A0AA36JI65"/>
<feature type="compositionally biased region" description="Polar residues" evidence="2">
    <location>
        <begin position="483"/>
        <end position="500"/>
    </location>
</feature>